<accession>X0WDF7</accession>
<gene>
    <name evidence="1" type="ORF">S01H1_46790</name>
</gene>
<organism evidence="1">
    <name type="scientific">marine sediment metagenome</name>
    <dbReference type="NCBI Taxonomy" id="412755"/>
    <lineage>
        <taxon>unclassified sequences</taxon>
        <taxon>metagenomes</taxon>
        <taxon>ecological metagenomes</taxon>
    </lineage>
</organism>
<comment type="caution">
    <text evidence="1">The sequence shown here is derived from an EMBL/GenBank/DDBJ whole genome shotgun (WGS) entry which is preliminary data.</text>
</comment>
<protein>
    <submittedName>
        <fullName evidence="1">Uncharacterized protein</fullName>
    </submittedName>
</protein>
<feature type="non-terminal residue" evidence="1">
    <location>
        <position position="39"/>
    </location>
</feature>
<name>X0WDF7_9ZZZZ</name>
<proteinExistence type="predicted"/>
<sequence>MVMSHYKKSISSGILTSSARIFEEEGWLNGAILTGGSTD</sequence>
<reference evidence="1" key="1">
    <citation type="journal article" date="2014" name="Front. Microbiol.">
        <title>High frequency of phylogenetically diverse reductive dehalogenase-homologous genes in deep subseafloor sedimentary metagenomes.</title>
        <authorList>
            <person name="Kawai M."/>
            <person name="Futagami T."/>
            <person name="Toyoda A."/>
            <person name="Takaki Y."/>
            <person name="Nishi S."/>
            <person name="Hori S."/>
            <person name="Arai W."/>
            <person name="Tsubouchi T."/>
            <person name="Morono Y."/>
            <person name="Uchiyama I."/>
            <person name="Ito T."/>
            <person name="Fujiyama A."/>
            <person name="Inagaki F."/>
            <person name="Takami H."/>
        </authorList>
    </citation>
    <scope>NUCLEOTIDE SEQUENCE</scope>
    <source>
        <strain evidence="1">Expedition CK06-06</strain>
    </source>
</reference>
<dbReference type="EMBL" id="BARS01029971">
    <property type="protein sequence ID" value="GAG10716.1"/>
    <property type="molecule type" value="Genomic_DNA"/>
</dbReference>
<evidence type="ECO:0000313" key="1">
    <source>
        <dbReference type="EMBL" id="GAG10716.1"/>
    </source>
</evidence>
<dbReference type="AlphaFoldDB" id="X0WDF7"/>